<reference evidence="1 2" key="1">
    <citation type="journal article" date="2016" name="Nat. Commun.">
        <title>Thousands of microbial genomes shed light on interconnected biogeochemical processes in an aquifer system.</title>
        <authorList>
            <person name="Anantharaman K."/>
            <person name="Brown C.T."/>
            <person name="Hug L.A."/>
            <person name="Sharon I."/>
            <person name="Castelle C.J."/>
            <person name="Probst A.J."/>
            <person name="Thomas B.C."/>
            <person name="Singh A."/>
            <person name="Wilkins M.J."/>
            <person name="Karaoz U."/>
            <person name="Brodie E.L."/>
            <person name="Williams K.H."/>
            <person name="Hubbard S.S."/>
            <person name="Banfield J.F."/>
        </authorList>
    </citation>
    <scope>NUCLEOTIDE SEQUENCE [LARGE SCALE GENOMIC DNA]</scope>
</reference>
<evidence type="ECO:0000313" key="2">
    <source>
        <dbReference type="Proteomes" id="UP000176377"/>
    </source>
</evidence>
<dbReference type="Proteomes" id="UP000176377">
    <property type="component" value="Unassembled WGS sequence"/>
</dbReference>
<sequence>MGNCRREKGGWTRLYYIDTCTYSFYYPFQNISTTCIKEERTMSTSSALAASAPRLMRPSAKMHMRLLRTAVTKVAWDEDMEYMDLEDIYTNTRSALVHLMEHSRYRTHIEDKMEKVVRLTGELLACPGVEKLSKNPQWTSELAEAAAALDGARKSALVHFSVTPRTLGLFLRVIEANREAHLAEHCDPSEIITPELYAVAQLVAVNFKAYDQSLNT</sequence>
<proteinExistence type="predicted"/>
<evidence type="ECO:0000313" key="1">
    <source>
        <dbReference type="EMBL" id="OGG60621.1"/>
    </source>
</evidence>
<comment type="caution">
    <text evidence="1">The sequence shown here is derived from an EMBL/GenBank/DDBJ whole genome shotgun (WGS) entry which is preliminary data.</text>
</comment>
<accession>A0A1F6DGW3</accession>
<gene>
    <name evidence="1" type="ORF">A2765_03525</name>
</gene>
<organism evidence="1 2">
    <name type="scientific">Candidatus Kaiserbacteria bacterium RIFCSPHIGHO2_01_FULL_56_24</name>
    <dbReference type="NCBI Taxonomy" id="1798487"/>
    <lineage>
        <taxon>Bacteria</taxon>
        <taxon>Candidatus Kaiseribacteriota</taxon>
    </lineage>
</organism>
<dbReference type="AlphaFoldDB" id="A0A1F6DGW3"/>
<dbReference type="EMBL" id="MFLA01000004">
    <property type="protein sequence ID" value="OGG60621.1"/>
    <property type="molecule type" value="Genomic_DNA"/>
</dbReference>
<name>A0A1F6DGW3_9BACT</name>
<protein>
    <submittedName>
        <fullName evidence="1">Uncharacterized protein</fullName>
    </submittedName>
</protein>